<dbReference type="SMART" id="SM00776">
    <property type="entry name" value="NPCBM"/>
    <property type="match status" value="1"/>
</dbReference>
<dbReference type="InterPro" id="IPR038637">
    <property type="entry name" value="NPCBM_sf"/>
</dbReference>
<keyword evidence="3" id="KW-0732">Signal</keyword>
<dbReference type="InterPro" id="IPR011050">
    <property type="entry name" value="Pectin_lyase_fold/virulence"/>
</dbReference>
<dbReference type="EMBL" id="MLAK01000669">
    <property type="protein sequence ID" value="OHT08400.1"/>
    <property type="molecule type" value="Genomic_DNA"/>
</dbReference>
<evidence type="ECO:0000256" key="2">
    <source>
        <dbReference type="ARBA" id="ARBA00001271"/>
    </source>
</evidence>
<keyword evidence="6" id="KW-0326">Glycosidase</keyword>
<evidence type="ECO:0000256" key="3">
    <source>
        <dbReference type="ARBA" id="ARBA00022729"/>
    </source>
</evidence>
<dbReference type="InterPro" id="IPR012334">
    <property type="entry name" value="Pectin_lyas_fold"/>
</dbReference>
<keyword evidence="5" id="KW-0378">Hydrolase</keyword>
<dbReference type="GeneID" id="94837705"/>
<feature type="domain" description="Glycosyl hydrolase family 98 putative carbohydrate-binding module" evidence="7">
    <location>
        <begin position="12"/>
        <end position="149"/>
    </location>
</feature>
<comment type="catalytic activity">
    <reaction evidence="1">
        <text>Hydrolysis of terminal, non-reducing alpha-D-galactose residues in alpha-D-galactosides, including galactose oligosaccharides, galactomannans and galactolipids.</text>
        <dbReference type="EC" id="3.2.1.22"/>
    </reaction>
</comment>
<dbReference type="AlphaFoldDB" id="A0A1J4KBV1"/>
<organism evidence="8 9">
    <name type="scientific">Tritrichomonas foetus</name>
    <dbReference type="NCBI Taxonomy" id="1144522"/>
    <lineage>
        <taxon>Eukaryota</taxon>
        <taxon>Metamonada</taxon>
        <taxon>Parabasalia</taxon>
        <taxon>Tritrichomonadida</taxon>
        <taxon>Tritrichomonadidae</taxon>
        <taxon>Tritrichomonas</taxon>
    </lineage>
</organism>
<dbReference type="InterPro" id="IPR057275">
    <property type="entry name" value="Beta-barrel_GLAA-B_I"/>
</dbReference>
<dbReference type="SUPFAM" id="SSF51126">
    <property type="entry name" value="Pectin lyase-like"/>
    <property type="match status" value="1"/>
</dbReference>
<dbReference type="Gene3D" id="2.60.120.1060">
    <property type="entry name" value="NPCBM/NEW2 domain"/>
    <property type="match status" value="1"/>
</dbReference>
<evidence type="ECO:0000259" key="7">
    <source>
        <dbReference type="SMART" id="SM00776"/>
    </source>
</evidence>
<dbReference type="Pfam" id="PF23764">
    <property type="entry name" value="Beta-barrel_GLAA-B_II"/>
    <property type="match status" value="1"/>
</dbReference>
<sequence length="740" mass="81902">MIFLLLQIIQCEVPSNIDLLMTKQTYGQTRRNVSVDGNPLTIAGLHFDDGIGTHATSMIPVTVPKYAVTFTGACGIDDDAKSSGKASVKFSILSGSEVLWMTDVMKEGDAPASFSVSIPEGCHKLYLVADEVDKNECDHADWVNLKFETANEALQNNPHIKAGRRVLRGSKFGLIPNVLEDQGPILRRMITSARSNPGSTIFIEKGVYHFYEENALKMSFHVSNHDQPTFQPICVPLVDLDNVVLDASGSTFIFHGQLEPILVMDSTNVTINNLHIDFWRPYYSEATVVALDYFSTTLRFNKTLFPYHISDGTLIFDNEGFTVPATMVIAYDKETRHIIPGVTGIGFPGAVVENEDGTVTVSMNLRNHNVKEGDVLAIRSGGRPHPGVVVYRSVKTTFNNFFIHDSQGMGLLCQRSEDIYFINSGVTSGTPERYHSSSCDASHFSNVKGEIVSIGNVFEGMLDDAINVHATSLKIVEKVNESCIKIQYMHGQSVGFETFLPGEKIQFIHSSTLELGSVMTVKNVEKLSTTQLLILLDGNVPSDINTGDAVENGDYYPSVLFQDNIVRNNLARACLFTTPKSVKALNNFFNYTAGSAILLAGDAANWYESGACRSVEIRGNKVVNALTSTAQFTNAIFSFVPTVNNIASQKVLYHSNVTIENNLIETFDVPLLYAASTNTINFRNNTIIYNDDFPSWNQRPFKFNKVQNIHIHDNNVDPEKKFTIDDVDLENTDSSEIHFQ</sequence>
<evidence type="ECO:0000256" key="5">
    <source>
        <dbReference type="ARBA" id="ARBA00022801"/>
    </source>
</evidence>
<dbReference type="RefSeq" id="XP_068361536.1">
    <property type="nucleotide sequence ID" value="XM_068503001.1"/>
</dbReference>
<protein>
    <submittedName>
        <fullName evidence="8">Alpha-1,3-galactosidase B</fullName>
    </submittedName>
</protein>
<reference evidence="8" key="1">
    <citation type="submission" date="2016-10" db="EMBL/GenBank/DDBJ databases">
        <authorList>
            <person name="Benchimol M."/>
            <person name="Almeida L.G."/>
            <person name="Vasconcelos A.T."/>
            <person name="Perreira-Neves A."/>
            <person name="Rosa I.A."/>
            <person name="Tasca T."/>
            <person name="Bogo M.R."/>
            <person name="de Souza W."/>
        </authorList>
    </citation>
    <scope>NUCLEOTIDE SEQUENCE [LARGE SCALE GENOMIC DNA]</scope>
    <source>
        <strain evidence="8">K</strain>
    </source>
</reference>
<evidence type="ECO:0000313" key="9">
    <source>
        <dbReference type="Proteomes" id="UP000179807"/>
    </source>
</evidence>
<dbReference type="InterPro" id="IPR008979">
    <property type="entry name" value="Galactose-bd-like_sf"/>
</dbReference>
<gene>
    <name evidence="8" type="primary">glaB</name>
    <name evidence="8" type="ORF">TRFO_23174</name>
</gene>
<evidence type="ECO:0000256" key="1">
    <source>
        <dbReference type="ARBA" id="ARBA00001255"/>
    </source>
</evidence>
<evidence type="ECO:0000256" key="4">
    <source>
        <dbReference type="ARBA" id="ARBA00022737"/>
    </source>
</evidence>
<dbReference type="Proteomes" id="UP000179807">
    <property type="component" value="Unassembled WGS sequence"/>
</dbReference>
<accession>A0A1J4KBV1</accession>
<comment type="catalytic activity">
    <reaction evidence="2">
        <text>Hydrolysis of terminal, non-reducing branched (1-&gt;3)-alpha-D-galactosidic residues, producing free D-galactose.</text>
        <dbReference type="EC" id="3.2.1.n1"/>
    </reaction>
</comment>
<dbReference type="InterPro" id="IPR056441">
    <property type="entry name" value="Beta-barrel_GLAA-B_II"/>
</dbReference>
<dbReference type="InterPro" id="IPR013222">
    <property type="entry name" value="Glyco_hyd_98_carb-bd"/>
</dbReference>
<dbReference type="Pfam" id="PF23763">
    <property type="entry name" value="Beta-barrel_GLAA-B_I"/>
    <property type="match status" value="1"/>
</dbReference>
<keyword evidence="4" id="KW-0677">Repeat</keyword>
<evidence type="ECO:0000313" key="8">
    <source>
        <dbReference type="EMBL" id="OHT08400.1"/>
    </source>
</evidence>
<proteinExistence type="predicted"/>
<evidence type="ECO:0000256" key="6">
    <source>
        <dbReference type="ARBA" id="ARBA00023295"/>
    </source>
</evidence>
<dbReference type="GO" id="GO:0004557">
    <property type="term" value="F:alpha-galactosidase activity"/>
    <property type="evidence" value="ECO:0007669"/>
    <property type="project" value="UniProtKB-EC"/>
</dbReference>
<keyword evidence="9" id="KW-1185">Reference proteome</keyword>
<dbReference type="Pfam" id="PF08305">
    <property type="entry name" value="NPCBM"/>
    <property type="match status" value="1"/>
</dbReference>
<dbReference type="SUPFAM" id="SSF49785">
    <property type="entry name" value="Galactose-binding domain-like"/>
    <property type="match status" value="1"/>
</dbReference>
<dbReference type="Gene3D" id="2.160.20.10">
    <property type="entry name" value="Single-stranded right-handed beta-helix, Pectin lyase-like"/>
    <property type="match status" value="1"/>
</dbReference>
<dbReference type="VEuPathDB" id="TrichDB:TRFO_23174"/>
<name>A0A1J4KBV1_9EUKA</name>
<comment type="caution">
    <text evidence="8">The sequence shown here is derived from an EMBL/GenBank/DDBJ whole genome shotgun (WGS) entry which is preliminary data.</text>
</comment>